<gene>
    <name evidence="2" type="ORF">LCPAC201_02100</name>
</gene>
<evidence type="ECO:0008006" key="3">
    <source>
        <dbReference type="Google" id="ProtNLM"/>
    </source>
</evidence>
<keyword evidence="1" id="KW-1133">Transmembrane helix</keyword>
<keyword evidence="1" id="KW-0812">Transmembrane</keyword>
<sequence>MKRFYILKEKGMSPYLAYFLGVLTIAFILLLFWLLARSNQAVREVYLNLICRVEPTGKTSSNTTANFNTTNSNP</sequence>
<name>A0A481Z6Z6_9VIRU</name>
<evidence type="ECO:0000313" key="2">
    <source>
        <dbReference type="EMBL" id="QBK90909.1"/>
    </source>
</evidence>
<reference evidence="2" key="1">
    <citation type="journal article" date="2019" name="MBio">
        <title>Virus Genomes from Deep Sea Sediments Expand the Ocean Megavirome and Support Independent Origins of Viral Gigantism.</title>
        <authorList>
            <person name="Backstrom D."/>
            <person name="Yutin N."/>
            <person name="Jorgensen S.L."/>
            <person name="Dharamshi J."/>
            <person name="Homa F."/>
            <person name="Zaremba-Niedwiedzka K."/>
            <person name="Spang A."/>
            <person name="Wolf Y.I."/>
            <person name="Koonin E.V."/>
            <person name="Ettema T.J."/>
        </authorList>
    </citation>
    <scope>NUCLEOTIDE SEQUENCE</scope>
</reference>
<evidence type="ECO:0000256" key="1">
    <source>
        <dbReference type="SAM" id="Phobius"/>
    </source>
</evidence>
<protein>
    <recommendedName>
        <fullName evidence="3">Transmembrane protein</fullName>
    </recommendedName>
</protein>
<organism evidence="2">
    <name type="scientific">Pithovirus LCPAC201</name>
    <dbReference type="NCBI Taxonomy" id="2506591"/>
    <lineage>
        <taxon>Viruses</taxon>
        <taxon>Pithoviruses</taxon>
    </lineage>
</organism>
<proteinExistence type="predicted"/>
<dbReference type="EMBL" id="MK500502">
    <property type="protein sequence ID" value="QBK90909.1"/>
    <property type="molecule type" value="Genomic_DNA"/>
</dbReference>
<accession>A0A481Z6Z6</accession>
<keyword evidence="1" id="KW-0472">Membrane</keyword>
<feature type="transmembrane region" description="Helical" evidence="1">
    <location>
        <begin position="15"/>
        <end position="36"/>
    </location>
</feature>